<sequence length="85" mass="9715">MIDCHSVYADVCVLIVDMGTSEVFLSPSESPKCRSVWCFQPNALHVLSEEHWLEEYEARRQFIHNLAFLANACCSLGVDFINKLH</sequence>
<evidence type="ECO:0000313" key="2">
    <source>
        <dbReference type="Proteomes" id="UP001160148"/>
    </source>
</evidence>
<evidence type="ECO:0000313" key="1">
    <source>
        <dbReference type="EMBL" id="CAI6376372.1"/>
    </source>
</evidence>
<name>A0AAV0Y905_9HEMI</name>
<protein>
    <submittedName>
        <fullName evidence="1">Uncharacterized protein</fullName>
    </submittedName>
</protein>
<proteinExistence type="predicted"/>
<reference evidence="1 2" key="1">
    <citation type="submission" date="2023-01" db="EMBL/GenBank/DDBJ databases">
        <authorList>
            <person name="Whitehead M."/>
        </authorList>
    </citation>
    <scope>NUCLEOTIDE SEQUENCE [LARGE SCALE GENOMIC DNA]</scope>
</reference>
<accession>A0AAV0Y905</accession>
<organism evidence="1 2">
    <name type="scientific">Macrosiphum euphorbiae</name>
    <name type="common">potato aphid</name>
    <dbReference type="NCBI Taxonomy" id="13131"/>
    <lineage>
        <taxon>Eukaryota</taxon>
        <taxon>Metazoa</taxon>
        <taxon>Ecdysozoa</taxon>
        <taxon>Arthropoda</taxon>
        <taxon>Hexapoda</taxon>
        <taxon>Insecta</taxon>
        <taxon>Pterygota</taxon>
        <taxon>Neoptera</taxon>
        <taxon>Paraneoptera</taxon>
        <taxon>Hemiptera</taxon>
        <taxon>Sternorrhyncha</taxon>
        <taxon>Aphidomorpha</taxon>
        <taxon>Aphidoidea</taxon>
        <taxon>Aphididae</taxon>
        <taxon>Macrosiphini</taxon>
        <taxon>Macrosiphum</taxon>
    </lineage>
</organism>
<dbReference type="Proteomes" id="UP001160148">
    <property type="component" value="Unassembled WGS sequence"/>
</dbReference>
<dbReference type="AlphaFoldDB" id="A0AAV0Y905"/>
<keyword evidence="2" id="KW-1185">Reference proteome</keyword>
<comment type="caution">
    <text evidence="1">The sequence shown here is derived from an EMBL/GenBank/DDBJ whole genome shotgun (WGS) entry which is preliminary data.</text>
</comment>
<dbReference type="EMBL" id="CARXXK010001473">
    <property type="protein sequence ID" value="CAI6376372.1"/>
    <property type="molecule type" value="Genomic_DNA"/>
</dbReference>
<gene>
    <name evidence="1" type="ORF">MEUPH1_LOCUS29746</name>
</gene>